<dbReference type="Proteomes" id="UP000823388">
    <property type="component" value="Chromosome 5K"/>
</dbReference>
<protein>
    <submittedName>
        <fullName evidence="1">Uncharacterized protein</fullName>
    </submittedName>
</protein>
<name>A0A8T0SMG1_PANVG</name>
<comment type="caution">
    <text evidence="1">The sequence shown here is derived from an EMBL/GenBank/DDBJ whole genome shotgun (WGS) entry which is preliminary data.</text>
</comment>
<keyword evidence="2" id="KW-1185">Reference proteome</keyword>
<dbReference type="EMBL" id="CM029045">
    <property type="protein sequence ID" value="KAG2598208.1"/>
    <property type="molecule type" value="Genomic_DNA"/>
</dbReference>
<reference evidence="1" key="1">
    <citation type="submission" date="2020-05" db="EMBL/GenBank/DDBJ databases">
        <title>WGS assembly of Panicum virgatum.</title>
        <authorList>
            <person name="Lovell J.T."/>
            <person name="Jenkins J."/>
            <person name="Shu S."/>
            <person name="Juenger T.E."/>
            <person name="Schmutz J."/>
        </authorList>
    </citation>
    <scope>NUCLEOTIDE SEQUENCE</scope>
    <source>
        <strain evidence="1">AP13</strain>
    </source>
</reference>
<organism evidence="1 2">
    <name type="scientific">Panicum virgatum</name>
    <name type="common">Blackwell switchgrass</name>
    <dbReference type="NCBI Taxonomy" id="38727"/>
    <lineage>
        <taxon>Eukaryota</taxon>
        <taxon>Viridiplantae</taxon>
        <taxon>Streptophyta</taxon>
        <taxon>Embryophyta</taxon>
        <taxon>Tracheophyta</taxon>
        <taxon>Spermatophyta</taxon>
        <taxon>Magnoliopsida</taxon>
        <taxon>Liliopsida</taxon>
        <taxon>Poales</taxon>
        <taxon>Poaceae</taxon>
        <taxon>PACMAD clade</taxon>
        <taxon>Panicoideae</taxon>
        <taxon>Panicodae</taxon>
        <taxon>Paniceae</taxon>
        <taxon>Panicinae</taxon>
        <taxon>Panicum</taxon>
        <taxon>Panicum sect. Hiantes</taxon>
    </lineage>
</organism>
<gene>
    <name evidence="1" type="ORF">PVAP13_5KG067214</name>
</gene>
<dbReference type="AlphaFoldDB" id="A0A8T0SMG1"/>
<evidence type="ECO:0000313" key="1">
    <source>
        <dbReference type="EMBL" id="KAG2598208.1"/>
    </source>
</evidence>
<evidence type="ECO:0000313" key="2">
    <source>
        <dbReference type="Proteomes" id="UP000823388"/>
    </source>
</evidence>
<sequence>MNPSGSSILHEEEGKKYYEDDELIKALYGLSLDPRWKSEGGFKNGFCSLWKIYLLQSYHVVFLLLFHTLNLG</sequence>
<accession>A0A8T0SMG1</accession>
<proteinExistence type="predicted"/>